<evidence type="ECO:0008006" key="3">
    <source>
        <dbReference type="Google" id="ProtNLM"/>
    </source>
</evidence>
<reference evidence="1" key="1">
    <citation type="submission" date="2020-06" db="EMBL/GenBank/DDBJ databases">
        <authorList>
            <person name="Dong N."/>
        </authorList>
    </citation>
    <scope>NUCLEOTIDE SEQUENCE</scope>
    <source>
        <strain evidence="1">210</strain>
    </source>
</reference>
<dbReference type="AlphaFoldDB" id="A0AAW7DH41"/>
<protein>
    <recommendedName>
        <fullName evidence="3">Nuclear transport factor 2 family protein</fullName>
    </recommendedName>
</protein>
<gene>
    <name evidence="1" type="ORF">HX095_08610</name>
</gene>
<sequence>MTKLLAQLLNGFLNDIKFFSNYTLNYIKMRRLNMFLLLLLPIFIFSQTNEEFSIFSQILSEKIEKSKKKIVLQKETYFLTSEKQKEFKYKYLKTNFKDLELETFNDFKNQNNKKFIFENKFDKKLNVTFIDNKEITALFKSHTGWEDFYKKYKNAIGIIEFSRIGFNKSKPQALLYYSKTSGFSNGHGNYIFLKKINGKWIKVLEVMAWIS</sequence>
<evidence type="ECO:0000313" key="1">
    <source>
        <dbReference type="EMBL" id="MDM1551276.1"/>
    </source>
</evidence>
<evidence type="ECO:0000313" key="2">
    <source>
        <dbReference type="Proteomes" id="UP001173578"/>
    </source>
</evidence>
<dbReference type="EMBL" id="JACALR010000003">
    <property type="protein sequence ID" value="MDM1551276.1"/>
    <property type="molecule type" value="Genomic_DNA"/>
</dbReference>
<organism evidence="1 2">
    <name type="scientific">Empedobacter falsenii</name>
    <dbReference type="NCBI Taxonomy" id="343874"/>
    <lineage>
        <taxon>Bacteria</taxon>
        <taxon>Pseudomonadati</taxon>
        <taxon>Bacteroidota</taxon>
        <taxon>Flavobacteriia</taxon>
        <taxon>Flavobacteriales</taxon>
        <taxon>Weeksellaceae</taxon>
        <taxon>Empedobacter</taxon>
    </lineage>
</organism>
<name>A0AAW7DH41_9FLAO</name>
<proteinExistence type="predicted"/>
<dbReference type="Proteomes" id="UP001173578">
    <property type="component" value="Unassembled WGS sequence"/>
</dbReference>
<comment type="caution">
    <text evidence="1">The sequence shown here is derived from an EMBL/GenBank/DDBJ whole genome shotgun (WGS) entry which is preliminary data.</text>
</comment>
<reference evidence="1" key="2">
    <citation type="journal article" date="2022" name="Sci. Total Environ.">
        <title>Prevalence, transmission, and molecular epidemiology of tet(X)-positive bacteria among humans, animals, and environmental niches in China: An epidemiological, and genomic-based study.</title>
        <authorList>
            <person name="Dong N."/>
            <person name="Zeng Y."/>
            <person name="Cai C."/>
            <person name="Sun C."/>
            <person name="Lu J."/>
            <person name="Liu C."/>
            <person name="Zhou H."/>
            <person name="Sun Q."/>
            <person name="Shu L."/>
            <person name="Wang H."/>
            <person name="Wang Y."/>
            <person name="Wang S."/>
            <person name="Wu C."/>
            <person name="Chan E.W."/>
            <person name="Chen G."/>
            <person name="Shen Z."/>
            <person name="Chen S."/>
            <person name="Zhang R."/>
        </authorList>
    </citation>
    <scope>NUCLEOTIDE SEQUENCE</scope>
    <source>
        <strain evidence="1">210</strain>
    </source>
</reference>
<accession>A0AAW7DH41</accession>